<sequence length="298" mass="34289">MLPLVRELVCGSDYELLEDGWRNSTNIPQVTNCGQHTDFSTIPTFFLVIFSPVVFYELYKSRHSHLRSFSPISLRIILCCLLVVDLTATVIYDFYLRFSESPIYNAIHLYGDLVQYAGFCLALVLTIACRNRGIITSGVITLYWLLVVVCGVPELRYYLTGFIYKEYEVDPCRSTLYIAAFAFSGLELFLCCFADTPSNGYIGKNSCPEYTASFLNQLTFEWFSGLAYLGNKKSLEKEDLWDLNERDKAENLIPSFMANLKPRVEGYRRLIKKIRKRQFQKTIHLSYSQSSRPTNLLC</sequence>
<evidence type="ECO:0000313" key="5">
    <source>
        <dbReference type="WBParaSite" id="Csp11.Scaffold630.g18164.t1"/>
    </source>
</evidence>
<dbReference type="InterPro" id="IPR056227">
    <property type="entry name" value="TMD0_ABC"/>
</dbReference>
<reference evidence="5" key="1">
    <citation type="submission" date="2016-11" db="UniProtKB">
        <authorList>
            <consortium name="WormBaseParasite"/>
        </authorList>
    </citation>
    <scope>IDENTIFICATION</scope>
</reference>
<proteinExistence type="predicted"/>
<dbReference type="STRING" id="1561998.A0A1I7UPW9"/>
<dbReference type="Pfam" id="PF24357">
    <property type="entry name" value="TMD0_ABC"/>
    <property type="match status" value="1"/>
</dbReference>
<dbReference type="eggNOG" id="KOG0054">
    <property type="taxonomic scope" value="Eukaryota"/>
</dbReference>
<dbReference type="GO" id="GO:0016020">
    <property type="term" value="C:membrane"/>
    <property type="evidence" value="ECO:0007669"/>
    <property type="project" value="UniProtKB-SubCell"/>
</dbReference>
<dbReference type="WBParaSite" id="Csp11.Scaffold630.g18164.t1">
    <property type="protein sequence ID" value="Csp11.Scaffold630.g18164.t1"/>
    <property type="gene ID" value="Csp11.Scaffold630.g18164"/>
</dbReference>
<feature type="transmembrane region" description="Helical" evidence="2">
    <location>
        <begin position="134"/>
        <end position="155"/>
    </location>
</feature>
<feature type="domain" description="ABC transporter TMD0" evidence="3">
    <location>
        <begin position="18"/>
        <end position="162"/>
    </location>
</feature>
<feature type="transmembrane region" description="Helical" evidence="2">
    <location>
        <begin position="42"/>
        <end position="60"/>
    </location>
</feature>
<organism evidence="4 5">
    <name type="scientific">Caenorhabditis tropicalis</name>
    <dbReference type="NCBI Taxonomy" id="1561998"/>
    <lineage>
        <taxon>Eukaryota</taxon>
        <taxon>Metazoa</taxon>
        <taxon>Ecdysozoa</taxon>
        <taxon>Nematoda</taxon>
        <taxon>Chromadorea</taxon>
        <taxon>Rhabditida</taxon>
        <taxon>Rhabditina</taxon>
        <taxon>Rhabditomorpha</taxon>
        <taxon>Rhabditoidea</taxon>
        <taxon>Rhabditidae</taxon>
        <taxon>Peloderinae</taxon>
        <taxon>Caenorhabditis</taxon>
    </lineage>
</organism>
<evidence type="ECO:0000259" key="3">
    <source>
        <dbReference type="Pfam" id="PF24357"/>
    </source>
</evidence>
<protein>
    <recommendedName>
        <fullName evidence="3">ABC transporter TMD0 domain-containing protein</fullName>
    </recommendedName>
</protein>
<keyword evidence="4" id="KW-1185">Reference proteome</keyword>
<keyword evidence="2" id="KW-0812">Transmembrane</keyword>
<keyword evidence="2" id="KW-0472">Membrane</keyword>
<accession>A0A1I7UPW9</accession>
<comment type="subcellular location">
    <subcellularLocation>
        <location evidence="1">Membrane</location>
        <topology evidence="1">Multi-pass membrane protein</topology>
    </subcellularLocation>
</comment>
<evidence type="ECO:0000256" key="1">
    <source>
        <dbReference type="ARBA" id="ARBA00004141"/>
    </source>
</evidence>
<name>A0A1I7UPW9_9PELO</name>
<feature type="transmembrane region" description="Helical" evidence="2">
    <location>
        <begin position="107"/>
        <end position="127"/>
    </location>
</feature>
<evidence type="ECO:0000256" key="2">
    <source>
        <dbReference type="SAM" id="Phobius"/>
    </source>
</evidence>
<dbReference type="AlphaFoldDB" id="A0A1I7UPW9"/>
<feature type="transmembrane region" description="Helical" evidence="2">
    <location>
        <begin position="175"/>
        <end position="194"/>
    </location>
</feature>
<evidence type="ECO:0000313" key="4">
    <source>
        <dbReference type="Proteomes" id="UP000095282"/>
    </source>
</evidence>
<dbReference type="Proteomes" id="UP000095282">
    <property type="component" value="Unplaced"/>
</dbReference>
<keyword evidence="2" id="KW-1133">Transmembrane helix</keyword>
<feature type="transmembrane region" description="Helical" evidence="2">
    <location>
        <begin position="72"/>
        <end position="95"/>
    </location>
</feature>